<proteinExistence type="predicted"/>
<dbReference type="EMBL" id="BK016222">
    <property type="protein sequence ID" value="DAG03084.1"/>
    <property type="molecule type" value="Genomic_DNA"/>
</dbReference>
<organism evidence="1">
    <name type="scientific">Siphoviridae sp. cttma3</name>
    <dbReference type="NCBI Taxonomy" id="2825708"/>
    <lineage>
        <taxon>Viruses</taxon>
        <taxon>Duplodnaviria</taxon>
        <taxon>Heunggongvirae</taxon>
        <taxon>Uroviricota</taxon>
        <taxon>Caudoviricetes</taxon>
    </lineage>
</organism>
<protein>
    <submittedName>
        <fullName evidence="1">ASCH domain protein</fullName>
    </submittedName>
</protein>
<accession>A0A8S5V8N9</accession>
<reference evidence="1" key="1">
    <citation type="journal article" date="2021" name="Proc. Natl. Acad. Sci. U.S.A.">
        <title>A Catalog of Tens of Thousands of Viruses from Human Metagenomes Reveals Hidden Associations with Chronic Diseases.</title>
        <authorList>
            <person name="Tisza M.J."/>
            <person name="Buck C.B."/>
        </authorList>
    </citation>
    <scope>NUCLEOTIDE SEQUENCE</scope>
    <source>
        <strain evidence="1">Cttma3</strain>
    </source>
</reference>
<sequence>MFNDKYSLTQAVLDGRKTMTRRICKYDRPDESWDIVFPVFESKDYDSEGNLISSLYGAFGWKNKDGDFTGWNNPLYKVGEVVAIAQSYMDVDRFHRKGKNAAYLEYLDSILPELKLYPGWGNKMFVKADLMPHHIEITEIKIERLQDISDGDCLKEGIIHASTFLGQKIYHTPHVNGAYLSTNVAQEAFAFLIDKVSGKGTWESNPFVFAYEFKLVD</sequence>
<evidence type="ECO:0000313" key="1">
    <source>
        <dbReference type="EMBL" id="DAG03084.1"/>
    </source>
</evidence>
<name>A0A8S5V8N9_9CAUD</name>